<dbReference type="InterPro" id="IPR036388">
    <property type="entry name" value="WH-like_DNA-bd_sf"/>
</dbReference>
<dbReference type="EMBL" id="AY941099">
    <property type="protein sequence ID" value="AAX38520.1"/>
    <property type="molecule type" value="Genomic_DNA"/>
</dbReference>
<dbReference type="SMART" id="SM00418">
    <property type="entry name" value="HTH_ARSR"/>
    <property type="match status" value="1"/>
</dbReference>
<organism evidence="5">
    <name type="scientific">Leptospirillum ferrooxidans</name>
    <dbReference type="NCBI Taxonomy" id="180"/>
    <lineage>
        <taxon>Bacteria</taxon>
        <taxon>Pseudomonadati</taxon>
        <taxon>Nitrospirota</taxon>
        <taxon>Nitrospiria</taxon>
        <taxon>Nitrospirales</taxon>
        <taxon>Nitrospiraceae</taxon>
        <taxon>Leptospirillum</taxon>
    </lineage>
</organism>
<dbReference type="InterPro" id="IPR051081">
    <property type="entry name" value="HTH_MetalResp_TranReg"/>
</dbReference>
<evidence type="ECO:0000313" key="5">
    <source>
        <dbReference type="EMBL" id="AAX38520.1"/>
    </source>
</evidence>
<dbReference type="PANTHER" id="PTHR33154:SF18">
    <property type="entry name" value="ARSENICAL RESISTANCE OPERON REPRESSOR"/>
    <property type="match status" value="1"/>
</dbReference>
<protein>
    <submittedName>
        <fullName evidence="5">ORF133</fullName>
    </submittedName>
</protein>
<dbReference type="PANTHER" id="PTHR33154">
    <property type="entry name" value="TRANSCRIPTIONAL REGULATOR, ARSR FAMILY"/>
    <property type="match status" value="1"/>
</dbReference>
<feature type="domain" description="HTH arsR-type" evidence="4">
    <location>
        <begin position="15"/>
        <end position="112"/>
    </location>
</feature>
<reference evidence="5" key="1">
    <citation type="journal article" date="2005" name="Appl. Environ. Microbiol.">
        <title>Isolation, Sequence Analysis, and Comparison of Two Plasmids (28 and 29 Kilobases) from the Biomining Bacterium Leptospirillum ferrooxidans ATCC 49879.</title>
        <authorList>
            <person name="Coram N.J."/>
            <person name="van Zyl L.J."/>
            <person name="Rawlings D.E."/>
        </authorList>
    </citation>
    <scope>NUCLEOTIDE SEQUENCE</scope>
    <source>
        <strain evidence="5">ATCC 49879</strain>
        <plasmid evidence="5">p49879.2</plasmid>
    </source>
</reference>
<keyword evidence="2" id="KW-0238">DNA-binding</keyword>
<proteinExistence type="predicted"/>
<evidence type="ECO:0000259" key="4">
    <source>
        <dbReference type="PROSITE" id="PS50987"/>
    </source>
</evidence>
<dbReference type="GO" id="GO:0003700">
    <property type="term" value="F:DNA-binding transcription factor activity"/>
    <property type="evidence" value="ECO:0007669"/>
    <property type="project" value="InterPro"/>
</dbReference>
<dbReference type="PROSITE" id="PS50987">
    <property type="entry name" value="HTH_ARSR_2"/>
    <property type="match status" value="1"/>
</dbReference>
<dbReference type="SUPFAM" id="SSF46785">
    <property type="entry name" value="Winged helix' DNA-binding domain"/>
    <property type="match status" value="1"/>
</dbReference>
<evidence type="ECO:0000256" key="3">
    <source>
        <dbReference type="ARBA" id="ARBA00023163"/>
    </source>
</evidence>
<geneLocation type="plasmid" evidence="5">
    <name>p49879.2</name>
</geneLocation>
<dbReference type="InterPro" id="IPR036390">
    <property type="entry name" value="WH_DNA-bd_sf"/>
</dbReference>
<dbReference type="AlphaFoldDB" id="Q58KB2"/>
<dbReference type="CDD" id="cd00090">
    <property type="entry name" value="HTH_ARSR"/>
    <property type="match status" value="1"/>
</dbReference>
<accession>Q58KB2</accession>
<dbReference type="Gene3D" id="1.10.10.10">
    <property type="entry name" value="Winged helix-like DNA-binding domain superfamily/Winged helix DNA-binding domain"/>
    <property type="match status" value="1"/>
</dbReference>
<dbReference type="NCBIfam" id="NF033788">
    <property type="entry name" value="HTH_metalloreg"/>
    <property type="match status" value="1"/>
</dbReference>
<gene>
    <name evidence="5" type="primary">ORF133</name>
</gene>
<sequence length="133" mass="15010">MKSLEPINEETPKIMNTVRFVLVSEMFSALSHPKRLEIISHIGLSNRGSGELAELTRLSKANVSQHLNVLKARGLVVCEKSGTACRYRLTSSKVLEICDLIRQMILEQLETTSEKRKSLANVTPFLREKKEQS</sequence>
<dbReference type="InterPro" id="IPR011991">
    <property type="entry name" value="ArsR-like_HTH"/>
</dbReference>
<keyword evidence="3" id="KW-0804">Transcription</keyword>
<dbReference type="GO" id="GO:0003677">
    <property type="term" value="F:DNA binding"/>
    <property type="evidence" value="ECO:0007669"/>
    <property type="project" value="UniProtKB-KW"/>
</dbReference>
<keyword evidence="5" id="KW-0614">Plasmid</keyword>
<evidence type="ECO:0000256" key="2">
    <source>
        <dbReference type="ARBA" id="ARBA00023125"/>
    </source>
</evidence>
<keyword evidence="1" id="KW-0805">Transcription regulation</keyword>
<name>Q58KB2_9BACT</name>
<dbReference type="PRINTS" id="PR00778">
    <property type="entry name" value="HTHARSR"/>
</dbReference>
<evidence type="ECO:0000256" key="1">
    <source>
        <dbReference type="ARBA" id="ARBA00023015"/>
    </source>
</evidence>
<dbReference type="Pfam" id="PF01022">
    <property type="entry name" value="HTH_5"/>
    <property type="match status" value="1"/>
</dbReference>
<dbReference type="InterPro" id="IPR001845">
    <property type="entry name" value="HTH_ArsR_DNA-bd_dom"/>
</dbReference>